<organism evidence="3 4">
    <name type="scientific">Massarina eburnea CBS 473.64</name>
    <dbReference type="NCBI Taxonomy" id="1395130"/>
    <lineage>
        <taxon>Eukaryota</taxon>
        <taxon>Fungi</taxon>
        <taxon>Dikarya</taxon>
        <taxon>Ascomycota</taxon>
        <taxon>Pezizomycotina</taxon>
        <taxon>Dothideomycetes</taxon>
        <taxon>Pleosporomycetidae</taxon>
        <taxon>Pleosporales</taxon>
        <taxon>Massarineae</taxon>
        <taxon>Massarinaceae</taxon>
        <taxon>Massarina</taxon>
    </lineage>
</organism>
<feature type="compositionally biased region" description="Basic residues" evidence="1">
    <location>
        <begin position="16"/>
        <end position="32"/>
    </location>
</feature>
<dbReference type="EMBL" id="MU006812">
    <property type="protein sequence ID" value="KAF2634898.1"/>
    <property type="molecule type" value="Genomic_DNA"/>
</dbReference>
<evidence type="ECO:0000256" key="1">
    <source>
        <dbReference type="SAM" id="MobiDB-lite"/>
    </source>
</evidence>
<feature type="compositionally biased region" description="Pro residues" evidence="1">
    <location>
        <begin position="72"/>
        <end position="88"/>
    </location>
</feature>
<dbReference type="Pfam" id="PF15288">
    <property type="entry name" value="zf-CCHC_6"/>
    <property type="match status" value="1"/>
</dbReference>
<evidence type="ECO:0000313" key="3">
    <source>
        <dbReference type="EMBL" id="KAF2634898.1"/>
    </source>
</evidence>
<sequence length="156" mass="16232">MSAPVYNFFGQGPSRRDRRRGQGGRGGGHRIRNCWDCGSTEHLARSPKCPREHKADPPPPQPKLPGQSGPLPLRPDPPAPPPPAPASAPTPAALAPAASAPAAPAPAASAPAAPALDIVQALLQLRSDIAMLNNNVGMLNNRVIQIEKGAKRKVPV</sequence>
<reference evidence="3" key="1">
    <citation type="journal article" date="2020" name="Stud. Mycol.">
        <title>101 Dothideomycetes genomes: a test case for predicting lifestyles and emergence of pathogens.</title>
        <authorList>
            <person name="Haridas S."/>
            <person name="Albert R."/>
            <person name="Binder M."/>
            <person name="Bloem J."/>
            <person name="Labutti K."/>
            <person name="Salamov A."/>
            <person name="Andreopoulos B."/>
            <person name="Baker S."/>
            <person name="Barry K."/>
            <person name="Bills G."/>
            <person name="Bluhm B."/>
            <person name="Cannon C."/>
            <person name="Castanera R."/>
            <person name="Culley D."/>
            <person name="Daum C."/>
            <person name="Ezra D."/>
            <person name="Gonzalez J."/>
            <person name="Henrissat B."/>
            <person name="Kuo A."/>
            <person name="Liang C."/>
            <person name="Lipzen A."/>
            <person name="Lutzoni F."/>
            <person name="Magnuson J."/>
            <person name="Mondo S."/>
            <person name="Nolan M."/>
            <person name="Ohm R."/>
            <person name="Pangilinan J."/>
            <person name="Park H.-J."/>
            <person name="Ramirez L."/>
            <person name="Alfaro M."/>
            <person name="Sun H."/>
            <person name="Tritt A."/>
            <person name="Yoshinaga Y."/>
            <person name="Zwiers L.-H."/>
            <person name="Turgeon B."/>
            <person name="Goodwin S."/>
            <person name="Spatafora J."/>
            <person name="Crous P."/>
            <person name="Grigoriev I."/>
        </authorList>
    </citation>
    <scope>NUCLEOTIDE SEQUENCE</scope>
    <source>
        <strain evidence="3">CBS 473.64</strain>
    </source>
</reference>
<dbReference type="InterPro" id="IPR041670">
    <property type="entry name" value="Znf-CCHC_6"/>
</dbReference>
<feature type="compositionally biased region" description="Low complexity" evidence="1">
    <location>
        <begin position="89"/>
        <end position="111"/>
    </location>
</feature>
<proteinExistence type="predicted"/>
<keyword evidence="4" id="KW-1185">Reference proteome</keyword>
<dbReference type="Proteomes" id="UP000799753">
    <property type="component" value="Unassembled WGS sequence"/>
</dbReference>
<name>A0A6A6RLI6_9PLEO</name>
<evidence type="ECO:0000313" key="4">
    <source>
        <dbReference type="Proteomes" id="UP000799753"/>
    </source>
</evidence>
<protein>
    <recommendedName>
        <fullName evidence="2">Zinc knuckle domain-containing protein</fullName>
    </recommendedName>
</protein>
<accession>A0A6A6RLI6</accession>
<feature type="domain" description="Zinc knuckle" evidence="2">
    <location>
        <begin position="33"/>
        <end position="62"/>
    </location>
</feature>
<feature type="region of interest" description="Disordered" evidence="1">
    <location>
        <begin position="1"/>
        <end position="111"/>
    </location>
</feature>
<evidence type="ECO:0000259" key="2">
    <source>
        <dbReference type="Pfam" id="PF15288"/>
    </source>
</evidence>
<gene>
    <name evidence="3" type="ORF">P280DRAFT_474196</name>
</gene>
<dbReference type="AlphaFoldDB" id="A0A6A6RLI6"/>